<dbReference type="NCBIfam" id="TIGR02426">
    <property type="entry name" value="protocat_pcaB"/>
    <property type="match status" value="1"/>
</dbReference>
<organism evidence="4">
    <name type="scientific">Ochrobactrum sp. PW1</name>
    <dbReference type="NCBI Taxonomy" id="1882222"/>
    <lineage>
        <taxon>Bacteria</taxon>
        <taxon>Pseudomonadati</taxon>
        <taxon>Pseudomonadota</taxon>
        <taxon>Alphaproteobacteria</taxon>
        <taxon>Hyphomicrobiales</taxon>
        <taxon>Brucellaceae</taxon>
        <taxon>Brucella/Ochrobactrum group</taxon>
        <taxon>Ochrobactrum</taxon>
    </lineage>
</organism>
<dbReference type="Gene3D" id="1.20.200.10">
    <property type="entry name" value="Fumarase/aspartase (Central domain)"/>
    <property type="match status" value="1"/>
</dbReference>
<dbReference type="GO" id="GO:0016829">
    <property type="term" value="F:lyase activity"/>
    <property type="evidence" value="ECO:0007669"/>
    <property type="project" value="UniProtKB-ARBA"/>
</dbReference>
<comment type="similarity">
    <text evidence="1">Belongs to the class-II fumarase/aspartase family.</text>
</comment>
<evidence type="ECO:0000259" key="3">
    <source>
        <dbReference type="Pfam" id="PF00206"/>
    </source>
</evidence>
<dbReference type="AlphaFoldDB" id="A0A292GPN0"/>
<dbReference type="InterPro" id="IPR008948">
    <property type="entry name" value="L-Aspartase-like"/>
</dbReference>
<dbReference type="InterPro" id="IPR000362">
    <property type="entry name" value="Fumarate_lyase_fam"/>
</dbReference>
<dbReference type="InterPro" id="IPR022761">
    <property type="entry name" value="Fumarate_lyase_N"/>
</dbReference>
<dbReference type="GO" id="GO:0019619">
    <property type="term" value="P:3,4-dihydroxybenzoate catabolic process"/>
    <property type="evidence" value="ECO:0007669"/>
    <property type="project" value="InterPro"/>
</dbReference>
<feature type="domain" description="Fumarate lyase N-terminal" evidence="3">
    <location>
        <begin position="36"/>
        <end position="290"/>
    </location>
</feature>
<sequence>MSISVFEHPFLAQLFGDDEEILSLFTAAADIAEMLRYEAALTEAQADLGLIPTEAGLAIAQTIETFEPSLSSLAKATARDGVVIPSLVKELKLAVGKDYGEYVHYGATSQDVIDTSLVLRLKRTSTILYGRIQQLVQRYEWLEVTFGTNALTGYTRMQAALPITVSDRISSWKNPLCSYGTKLNAISFPVQFGGAAGTLEKFGTQAPALRALLAEKLELHDSLQWHSQRAFIVEFGNLLSLVTGTLGKFGQDIALMAEMGEELSLTGGGGSSAMPHKQNPVGAEILISLARFNAAQMGGLHQAMVHEQERSGAAWMVEWMVLPQIVASTGSALNIASALIDKIVRIGTEQAPDT</sequence>
<evidence type="ECO:0000256" key="2">
    <source>
        <dbReference type="NCBIfam" id="TIGR02426"/>
    </source>
</evidence>
<dbReference type="GO" id="GO:0047472">
    <property type="term" value="F:3-carboxy-cis,cis-muconate cycloisomerase activity"/>
    <property type="evidence" value="ECO:0007669"/>
    <property type="project" value="UniProtKB-UniRule"/>
</dbReference>
<dbReference type="PANTHER" id="PTHR43172">
    <property type="entry name" value="ADENYLOSUCCINATE LYASE"/>
    <property type="match status" value="1"/>
</dbReference>
<reference evidence="4" key="1">
    <citation type="submission" date="2016-07" db="EMBL/GenBank/DDBJ databases">
        <title>Genomics reveals synergistic degradation of pyrene by five bacteria in a mangrove sediment-derived bacterial consortium.</title>
        <authorList>
            <person name="Wanapaisan P."/>
            <person name="Vejarano F."/>
            <person name="Chakraborty J."/>
            <person name="Shintani M."/>
            <person name="Muangchinda C."/>
            <person name="Laothamteep N."/>
            <person name="Suzuki-Minakuchi C."/>
            <person name="Inoue K."/>
            <person name="Nojiri H."/>
            <person name="Pinyakong O."/>
        </authorList>
    </citation>
    <scope>NUCLEOTIDE SEQUENCE</scope>
    <source>
        <strain evidence="4">PW1</strain>
    </source>
</reference>
<dbReference type="InterPro" id="IPR012789">
    <property type="entry name" value="Protocat_PcaB-like"/>
</dbReference>
<evidence type="ECO:0000313" key="4">
    <source>
        <dbReference type="EMBL" id="BBA73087.1"/>
    </source>
</evidence>
<accession>A0A292GPN0</accession>
<name>A0A292GPN0_9HYPH</name>
<dbReference type="PRINTS" id="PR00145">
    <property type="entry name" value="ARGSUCLYASE"/>
</dbReference>
<dbReference type="InterPro" id="IPR020557">
    <property type="entry name" value="Fumarate_lyase_CS"/>
</dbReference>
<protein>
    <recommendedName>
        <fullName evidence="2">3-carboxy-cis,cis-muconate cycloisomerase</fullName>
        <ecNumber evidence="2">5.5.1.2</ecNumber>
    </recommendedName>
</protein>
<dbReference type="Pfam" id="PF00206">
    <property type="entry name" value="Lyase_1"/>
    <property type="match status" value="1"/>
</dbReference>
<dbReference type="EC" id="5.5.1.2" evidence="2"/>
<dbReference type="PANTHER" id="PTHR43172:SF2">
    <property type="entry name" value="ADENYLOSUCCINATE LYASE C-TERMINAL DOMAIN-CONTAINING PROTEIN"/>
    <property type="match status" value="1"/>
</dbReference>
<dbReference type="EMBL" id="LC171366">
    <property type="protein sequence ID" value="BBA73087.1"/>
    <property type="molecule type" value="Genomic_DNA"/>
</dbReference>
<proteinExistence type="inferred from homology"/>
<keyword evidence="4" id="KW-0413">Isomerase</keyword>
<dbReference type="NCBIfam" id="NF004631">
    <property type="entry name" value="PRK05975.1"/>
    <property type="match status" value="1"/>
</dbReference>
<dbReference type="PRINTS" id="PR00149">
    <property type="entry name" value="FUMRATELYASE"/>
</dbReference>
<dbReference type="PROSITE" id="PS00163">
    <property type="entry name" value="FUMARATE_LYASES"/>
    <property type="match status" value="1"/>
</dbReference>
<dbReference type="SUPFAM" id="SSF48557">
    <property type="entry name" value="L-aspartase-like"/>
    <property type="match status" value="1"/>
</dbReference>
<evidence type="ECO:0000256" key="1">
    <source>
        <dbReference type="ARBA" id="ARBA00034772"/>
    </source>
</evidence>